<feature type="domain" description="Phosphoenolpyruvate carboxykinase C-terminal P-loop" evidence="9">
    <location>
        <begin position="243"/>
        <end position="611"/>
    </location>
</feature>
<dbReference type="Pfam" id="PF00821">
    <property type="entry name" value="PEPCK_GTP"/>
    <property type="match status" value="1"/>
</dbReference>
<feature type="binding site" evidence="8">
    <location>
        <position position="270"/>
    </location>
    <ligand>
        <name>substrate</name>
    </ligand>
</feature>
<dbReference type="PANTHER" id="PTHR11561:SF0">
    <property type="entry name" value="PHOSPHOENOLPYRUVATE CARBOXYKINASE [GTP]-RELATED"/>
    <property type="match status" value="1"/>
</dbReference>
<evidence type="ECO:0000256" key="4">
    <source>
        <dbReference type="ARBA" id="ARBA00022793"/>
    </source>
</evidence>
<organism evidence="11">
    <name type="scientific">Candidatus Heimdallarchaeum endolithica</name>
    <dbReference type="NCBI Taxonomy" id="2876572"/>
    <lineage>
        <taxon>Archaea</taxon>
        <taxon>Promethearchaeati</taxon>
        <taxon>Candidatus Heimdallarchaeota</taxon>
        <taxon>Candidatus Heimdallarchaeia (ex Rinke et al. 2021) (nom. nud.)</taxon>
        <taxon>Candidatus Heimdallarchaeales</taxon>
        <taxon>Candidatus Heimdallarchaeaceae</taxon>
        <taxon>Candidatus Heimdallarchaeum</taxon>
    </lineage>
</organism>
<dbReference type="Gene3D" id="3.40.449.10">
    <property type="entry name" value="Phosphoenolpyruvate Carboxykinase, domain 1"/>
    <property type="match status" value="1"/>
</dbReference>
<dbReference type="InterPro" id="IPR008210">
    <property type="entry name" value="PEP_carboxykinase_N"/>
</dbReference>
<dbReference type="InterPro" id="IPR018091">
    <property type="entry name" value="PEP_carboxykin_GTP_CS"/>
</dbReference>
<dbReference type="PROSITE" id="PS00505">
    <property type="entry name" value="PEPCK_GTP"/>
    <property type="match status" value="1"/>
</dbReference>
<dbReference type="SUPFAM" id="SSF53795">
    <property type="entry name" value="PEP carboxykinase-like"/>
    <property type="match status" value="1"/>
</dbReference>
<keyword evidence="5 8" id="KW-0342">GTP-binding</keyword>
<dbReference type="GO" id="GO:0006107">
    <property type="term" value="P:oxaloacetate metabolic process"/>
    <property type="evidence" value="ECO:0007669"/>
    <property type="project" value="TreeGrafter"/>
</dbReference>
<dbReference type="InterPro" id="IPR035077">
    <property type="entry name" value="PEP_carboxykinase_GTP_C"/>
</dbReference>
<feature type="domain" description="Phosphoenolpyruvate carboxykinase GTP-utilising N-terminal" evidence="10">
    <location>
        <begin position="27"/>
        <end position="238"/>
    </location>
</feature>
<dbReference type="GO" id="GO:0006094">
    <property type="term" value="P:gluconeogenesis"/>
    <property type="evidence" value="ECO:0007669"/>
    <property type="project" value="UniProtKB-UniRule"/>
</dbReference>
<dbReference type="SUPFAM" id="SSF68923">
    <property type="entry name" value="PEP carboxykinase N-terminal domain"/>
    <property type="match status" value="1"/>
</dbReference>
<dbReference type="GO" id="GO:0042594">
    <property type="term" value="P:response to starvation"/>
    <property type="evidence" value="ECO:0007669"/>
    <property type="project" value="TreeGrafter"/>
</dbReference>
<feature type="binding site" evidence="8">
    <location>
        <position position="289"/>
    </location>
    <ligand>
        <name>Mn(2+)</name>
        <dbReference type="ChEBI" id="CHEBI:29035"/>
    </ligand>
</feature>
<name>A0A9Y1BPS0_9ARCH</name>
<comment type="cofactor">
    <cofactor evidence="8">
        <name>Mn(2+)</name>
        <dbReference type="ChEBI" id="CHEBI:29035"/>
    </cofactor>
    <text evidence="8">Binds 1 Mn(2+) ion per subunit.</text>
</comment>
<reference evidence="11" key="1">
    <citation type="journal article" date="2022" name="Nat. Microbiol.">
        <title>Unique mobile elements and scalable gene flow at the prokaryote-eukaryote boundary revealed by circularized Asgard archaea genomes.</title>
        <authorList>
            <person name="Wu F."/>
            <person name="Speth D.R."/>
            <person name="Philosof A."/>
            <person name="Cremiere A."/>
            <person name="Narayanan A."/>
            <person name="Barco R.A."/>
            <person name="Connon S.A."/>
            <person name="Amend J.P."/>
            <person name="Antoshechkin I.A."/>
            <person name="Orphan V.J."/>
        </authorList>
    </citation>
    <scope>NUCLEOTIDE SEQUENCE</scope>
    <source>
        <strain evidence="11">PR6</strain>
    </source>
</reference>
<comment type="pathway">
    <text evidence="8">Carbohydrate biosynthesis; gluconeogenesis.</text>
</comment>
<feature type="binding site" evidence="8">
    <location>
        <position position="393"/>
    </location>
    <ligand>
        <name>GTP</name>
        <dbReference type="ChEBI" id="CHEBI:37565"/>
    </ligand>
</feature>
<feature type="binding site" evidence="8">
    <location>
        <begin position="219"/>
        <end position="221"/>
    </location>
    <ligand>
        <name>substrate</name>
    </ligand>
</feature>
<evidence type="ECO:0000256" key="3">
    <source>
        <dbReference type="ARBA" id="ARBA00022741"/>
    </source>
</evidence>
<feature type="binding site" evidence="8">
    <location>
        <begin position="271"/>
        <end position="276"/>
    </location>
    <ligand>
        <name>GTP</name>
        <dbReference type="ChEBI" id="CHEBI:37565"/>
    </ligand>
</feature>
<feature type="binding site" evidence="8">
    <location>
        <position position="424"/>
    </location>
    <ligand>
        <name>GTP</name>
        <dbReference type="ChEBI" id="CHEBI:37565"/>
    </ligand>
</feature>
<dbReference type="AlphaFoldDB" id="A0A9Y1BPS0"/>
<evidence type="ECO:0000259" key="10">
    <source>
        <dbReference type="Pfam" id="PF17297"/>
    </source>
</evidence>
<keyword evidence="3 8" id="KW-0547">Nucleotide-binding</keyword>
<gene>
    <name evidence="8" type="primary">pckG</name>
    <name evidence="11" type="ORF">K9W46_09680</name>
</gene>
<keyword evidence="7 8" id="KW-0456">Lyase</keyword>
<dbReference type="InterPro" id="IPR035078">
    <property type="entry name" value="PEP_carboxykinase_GTP_N"/>
</dbReference>
<evidence type="ECO:0000259" key="9">
    <source>
        <dbReference type="Pfam" id="PF00821"/>
    </source>
</evidence>
<keyword evidence="4 8" id="KW-0210">Decarboxylase</keyword>
<dbReference type="Pfam" id="PF17297">
    <property type="entry name" value="PEPCK_N"/>
    <property type="match status" value="1"/>
</dbReference>
<comment type="subcellular location">
    <subcellularLocation>
        <location evidence="8">Cytoplasm</location>
    </subcellularLocation>
</comment>
<proteinExistence type="inferred from homology"/>
<dbReference type="PIRSF" id="PIRSF001348">
    <property type="entry name" value="PEP_carboxykinase_GTP"/>
    <property type="match status" value="1"/>
</dbReference>
<dbReference type="GO" id="GO:0033993">
    <property type="term" value="P:response to lipid"/>
    <property type="evidence" value="ECO:0007669"/>
    <property type="project" value="TreeGrafter"/>
</dbReference>
<dbReference type="GO" id="GO:0071333">
    <property type="term" value="P:cellular response to glucose stimulus"/>
    <property type="evidence" value="ECO:0007669"/>
    <property type="project" value="TreeGrafter"/>
</dbReference>
<dbReference type="NCBIfam" id="NF003253">
    <property type="entry name" value="PRK04210.1"/>
    <property type="match status" value="1"/>
</dbReference>
<evidence type="ECO:0000256" key="8">
    <source>
        <dbReference type="HAMAP-Rule" id="MF_00452"/>
    </source>
</evidence>
<feature type="active site" evidence="8">
    <location>
        <position position="272"/>
    </location>
</feature>
<dbReference type="GO" id="GO:0005829">
    <property type="term" value="C:cytosol"/>
    <property type="evidence" value="ECO:0007669"/>
    <property type="project" value="TreeGrafter"/>
</dbReference>
<evidence type="ECO:0000256" key="6">
    <source>
        <dbReference type="ARBA" id="ARBA00023211"/>
    </source>
</evidence>
<comment type="function">
    <text evidence="8">Catalyzes the conversion of oxaloacetate (OAA) to phosphoenolpyruvate (PEP), the rate-limiting step in the metabolic pathway that produces glucose from lactate and other precursors derived from the citric acid cycle.</text>
</comment>
<evidence type="ECO:0000256" key="2">
    <source>
        <dbReference type="ARBA" id="ARBA00022723"/>
    </source>
</evidence>
<dbReference type="GO" id="GO:0046327">
    <property type="term" value="P:glycerol biosynthetic process from pyruvate"/>
    <property type="evidence" value="ECO:0007669"/>
    <property type="project" value="TreeGrafter"/>
</dbReference>
<evidence type="ECO:0000313" key="11">
    <source>
        <dbReference type="EMBL" id="UJG42650.1"/>
    </source>
</evidence>
<comment type="caution">
    <text evidence="8">Lacks conserved residue(s) required for the propagation of feature annotation.</text>
</comment>
<comment type="similarity">
    <text evidence="1 8">Belongs to the phosphoenolpyruvate carboxykinase [GTP] family.</text>
</comment>
<dbReference type="GO" id="GO:0019543">
    <property type="term" value="P:propionate catabolic process"/>
    <property type="evidence" value="ECO:0007669"/>
    <property type="project" value="TreeGrafter"/>
</dbReference>
<evidence type="ECO:0000256" key="5">
    <source>
        <dbReference type="ARBA" id="ARBA00023134"/>
    </source>
</evidence>
<comment type="catalytic activity">
    <reaction evidence="8">
        <text>oxaloacetate + GTP = phosphoenolpyruvate + GDP + CO2</text>
        <dbReference type="Rhea" id="RHEA:10388"/>
        <dbReference type="ChEBI" id="CHEBI:16452"/>
        <dbReference type="ChEBI" id="CHEBI:16526"/>
        <dbReference type="ChEBI" id="CHEBI:37565"/>
        <dbReference type="ChEBI" id="CHEBI:58189"/>
        <dbReference type="ChEBI" id="CHEBI:58702"/>
        <dbReference type="EC" id="4.1.1.32"/>
    </reaction>
</comment>
<protein>
    <recommendedName>
        <fullName evidence="8">Phosphoenolpyruvate carboxykinase [GTP]</fullName>
        <shortName evidence="8">PEP carboxykinase</shortName>
        <shortName evidence="8">PEPCK</shortName>
        <ecNumber evidence="8">4.1.1.32</ecNumber>
    </recommendedName>
    <alternativeName>
        <fullName evidence="8">GTP-dependent phosphoenolpyruvate carboxykinase</fullName>
        <shortName evidence="8">GTP-PEPCK</shortName>
    </alternativeName>
</protein>
<dbReference type="GO" id="GO:0030145">
    <property type="term" value="F:manganese ion binding"/>
    <property type="evidence" value="ECO:0007669"/>
    <property type="project" value="UniProtKB-UniRule"/>
</dbReference>
<dbReference type="GO" id="GO:0005525">
    <property type="term" value="F:GTP binding"/>
    <property type="evidence" value="ECO:0007669"/>
    <property type="project" value="UniProtKB-UniRule"/>
</dbReference>
<dbReference type="InterPro" id="IPR013035">
    <property type="entry name" value="PEP_carboxykinase_C"/>
</dbReference>
<keyword evidence="2 8" id="KW-0479">Metal-binding</keyword>
<keyword evidence="8" id="KW-0312">Gluconeogenesis</keyword>
<dbReference type="EC" id="4.1.1.32" evidence="8"/>
<evidence type="ECO:0000256" key="7">
    <source>
        <dbReference type="ARBA" id="ARBA00023239"/>
    </source>
</evidence>
<dbReference type="EMBL" id="CP084167">
    <property type="protein sequence ID" value="UJG42650.1"/>
    <property type="molecule type" value="Genomic_DNA"/>
</dbReference>
<feature type="binding site" evidence="8">
    <location>
        <position position="82"/>
    </location>
    <ligand>
        <name>substrate</name>
    </ligand>
</feature>
<dbReference type="Proteomes" id="UP001200513">
    <property type="component" value="Chromosome"/>
</dbReference>
<dbReference type="PANTHER" id="PTHR11561">
    <property type="entry name" value="PHOSPHOENOLPYRUVATE CARBOXYKINASE"/>
    <property type="match status" value="1"/>
</dbReference>
<keyword evidence="8" id="KW-0963">Cytoplasm</keyword>
<accession>A0A9Y1BPS0</accession>
<dbReference type="HAMAP" id="MF_00452">
    <property type="entry name" value="PEPCK_GTP"/>
    <property type="match status" value="1"/>
</dbReference>
<feature type="binding site" evidence="8">
    <location>
        <position position="247"/>
    </location>
    <ligand>
        <name>Mn(2+)</name>
        <dbReference type="ChEBI" id="CHEBI:29035"/>
    </ligand>
</feature>
<evidence type="ECO:0000256" key="1">
    <source>
        <dbReference type="ARBA" id="ARBA00005796"/>
    </source>
</evidence>
<feature type="binding site" evidence="8">
    <location>
        <begin position="391"/>
        <end position="393"/>
    </location>
    <ligand>
        <name>substrate</name>
    </ligand>
</feature>
<dbReference type="InterPro" id="IPR008209">
    <property type="entry name" value="PEP_carboxykinase_GTP"/>
</dbReference>
<dbReference type="GO" id="GO:0004613">
    <property type="term" value="F:phosphoenolpyruvate carboxykinase (GTP) activity"/>
    <property type="evidence" value="ECO:0007669"/>
    <property type="project" value="UniProtKB-UniRule"/>
</dbReference>
<keyword evidence="6 8" id="KW-0464">Manganese</keyword>
<sequence>MALEKWLSEKDIKKLEALNNPKVIQVVEEFFSLCKPEKGVVIDDSDEDIEYVRKLALDLGEEKPLHLDGHTIHFDSYYDQARDKANTRLLVPAEKKDEYGKHINTIDRDEGLKEILSIMDGCMEGKLAIVRFFCLGPTNSDFSISALQITDSAYVAHSEDILYRTGYEQFKRLKDPNDFFYFIHSAGPLTEKNVTKNIDKRRIYIDLEENRVLSVNNQYAGNSLGLKKLALRLAINKAINEGWLTEHMFISAVIPPKKNRKTYFLGAFPSACGKTSTAMIPGNSIVGDDIAYLRINKDGEVRAVNIESGIFGIIRDVNPRDDPEIFKALTTPGETIFSNVLVKDGKPYWLGMGNDIEVPKKGTNWTSSLLGEWEEGKKDEEGNELKFSHPNARYTIRIEDLENCDEALNNPEGVKVSAIIYGGRDSDTSVPVYESFNWNHGVFIGASVESETTAATLGKAGVRKHQPMANLDFIVVPLGKYLKAHYEFGKKVEDDKRPKIFSTNYFLKDENNRYYDEILDKKIWLLWAESRVHNECGAIETPIGYIPKYEDLVKLFKEVFNVDYSKERYEAEFSIRVDKFLEKLDRIEAIFKEEKMMPEEFFIELNNQRKRLLEAKEKHKTGIISPFTFLN</sequence>
<dbReference type="Gene3D" id="3.90.228.20">
    <property type="match status" value="2"/>
</dbReference>
<feature type="binding site" evidence="8">
    <location>
        <position position="228"/>
    </location>
    <ligand>
        <name>Mn(2+)</name>
        <dbReference type="ChEBI" id="CHEBI:29035"/>
    </ligand>
</feature>